<proteinExistence type="predicted"/>
<sequence length="86" mass="8953">MAAFPARAGEANASGWRGTGAKRPGRPVEGLAKDLTGVATVLSKRRLQAHRGAAYLRTKPGDDSATRSPNNLARGRGGSGHEHHQG</sequence>
<evidence type="ECO:0000313" key="3">
    <source>
        <dbReference type="Proteomes" id="UP000198426"/>
    </source>
</evidence>
<evidence type="ECO:0000256" key="1">
    <source>
        <dbReference type="SAM" id="MobiDB-lite"/>
    </source>
</evidence>
<dbReference type="AlphaFoldDB" id="A0A239LPJ9"/>
<keyword evidence="3" id="KW-1185">Reference proteome</keyword>
<organism evidence="2 3">
    <name type="scientific">Tropicimonas sediminicola</name>
    <dbReference type="NCBI Taxonomy" id="1031541"/>
    <lineage>
        <taxon>Bacteria</taxon>
        <taxon>Pseudomonadati</taxon>
        <taxon>Pseudomonadota</taxon>
        <taxon>Alphaproteobacteria</taxon>
        <taxon>Rhodobacterales</taxon>
        <taxon>Roseobacteraceae</taxon>
        <taxon>Tropicimonas</taxon>
    </lineage>
</organism>
<name>A0A239LPJ9_9RHOB</name>
<evidence type="ECO:0000313" key="2">
    <source>
        <dbReference type="EMBL" id="SNT31609.1"/>
    </source>
</evidence>
<protein>
    <submittedName>
        <fullName evidence="2">Uncharacterized protein</fullName>
    </submittedName>
</protein>
<feature type="region of interest" description="Disordered" evidence="1">
    <location>
        <begin position="1"/>
        <end position="31"/>
    </location>
</feature>
<feature type="region of interest" description="Disordered" evidence="1">
    <location>
        <begin position="50"/>
        <end position="86"/>
    </location>
</feature>
<accession>A0A239LPJ9</accession>
<reference evidence="2 3" key="1">
    <citation type="submission" date="2017-06" db="EMBL/GenBank/DDBJ databases">
        <authorList>
            <person name="Kim H.J."/>
            <person name="Triplett B.A."/>
        </authorList>
    </citation>
    <scope>NUCLEOTIDE SEQUENCE [LARGE SCALE GENOMIC DNA]</scope>
    <source>
        <strain evidence="2 3">DSM 29339</strain>
    </source>
</reference>
<dbReference type="EMBL" id="FZOY01000010">
    <property type="protein sequence ID" value="SNT31609.1"/>
    <property type="molecule type" value="Genomic_DNA"/>
</dbReference>
<dbReference type="Proteomes" id="UP000198426">
    <property type="component" value="Unassembled WGS sequence"/>
</dbReference>
<gene>
    <name evidence="2" type="ORF">SAMN05421757_110115</name>
</gene>